<dbReference type="EMBL" id="JACIEG010000001">
    <property type="protein sequence ID" value="MBB3967632.1"/>
    <property type="molecule type" value="Genomic_DNA"/>
</dbReference>
<organism evidence="2 3">
    <name type="scientific">Mucilaginibacter phyllosphaerae</name>
    <dbReference type="NCBI Taxonomy" id="1812349"/>
    <lineage>
        <taxon>Bacteria</taxon>
        <taxon>Pseudomonadati</taxon>
        <taxon>Bacteroidota</taxon>
        <taxon>Sphingobacteriia</taxon>
        <taxon>Sphingobacteriales</taxon>
        <taxon>Sphingobacteriaceae</taxon>
        <taxon>Mucilaginibacter</taxon>
    </lineage>
</organism>
<evidence type="ECO:0000313" key="1">
    <source>
        <dbReference type="EMBL" id="MBB3967632.1"/>
    </source>
</evidence>
<protein>
    <recommendedName>
        <fullName evidence="5">Universal stress protein</fullName>
    </recommendedName>
</protein>
<sequence length="166" mass="19096">MKNILIPTDYQAASIDCIHAVCRKFKGEELNLIFVHVFKLSDSFSDVITLSRRSREYEKVGDDFYRYCNVLRAQYPQIQNVKIEFLYGSTLGMFKNFIEANEVDMVLDNEGYQFNPIHAYSVDPALLIQRAGLPVIKAPKGNYASMMQQQKVAAPVYQHEEMLTEV</sequence>
<dbReference type="AlphaFoldDB" id="A0A4Y8ALL4"/>
<reference evidence="1 4" key="3">
    <citation type="submission" date="2020-08" db="EMBL/GenBank/DDBJ databases">
        <title>Genomic Encyclopedia of Type Strains, Phase IV (KMG-IV): sequencing the most valuable type-strain genomes for metagenomic binning, comparative biology and taxonomic classification.</title>
        <authorList>
            <person name="Goeker M."/>
        </authorList>
    </citation>
    <scope>NUCLEOTIDE SEQUENCE [LARGE SCALE GENOMIC DNA]</scope>
    <source>
        <strain evidence="1 4">DSM 100995</strain>
    </source>
</reference>
<dbReference type="OrthoDB" id="893860at2"/>
<dbReference type="RefSeq" id="WP_134335145.1">
    <property type="nucleotide sequence ID" value="NZ_BMCZ01000007.1"/>
</dbReference>
<keyword evidence="4" id="KW-1185">Reference proteome</keyword>
<comment type="caution">
    <text evidence="2">The sequence shown here is derived from an EMBL/GenBank/DDBJ whole genome shotgun (WGS) entry which is preliminary data.</text>
</comment>
<evidence type="ECO:0008006" key="5">
    <source>
        <dbReference type="Google" id="ProtNLM"/>
    </source>
</evidence>
<gene>
    <name evidence="2" type="ORF">E2R65_03855</name>
    <name evidence="1" type="ORF">GGR35_000218</name>
</gene>
<evidence type="ECO:0000313" key="2">
    <source>
        <dbReference type="EMBL" id="TEW69311.1"/>
    </source>
</evidence>
<proteinExistence type="predicted"/>
<dbReference type="Proteomes" id="UP000297248">
    <property type="component" value="Unassembled WGS sequence"/>
</dbReference>
<reference evidence="2 3" key="1">
    <citation type="journal article" date="2016" name="Int. J. Syst. Evol. Microbiol.">
        <title>Proposal of Mucilaginibacter phyllosphaerae sp. nov. isolated from the phyllosphere of Galium album.</title>
        <authorList>
            <person name="Aydogan E.L."/>
            <person name="Busse H.J."/>
            <person name="Moser G."/>
            <person name="Muller C."/>
            <person name="Kampfer P."/>
            <person name="Glaeser S.P."/>
        </authorList>
    </citation>
    <scope>NUCLEOTIDE SEQUENCE [LARGE SCALE GENOMIC DNA]</scope>
    <source>
        <strain evidence="2 3">PP-F2FG21</strain>
    </source>
</reference>
<dbReference type="EMBL" id="SNQG01000001">
    <property type="protein sequence ID" value="TEW69311.1"/>
    <property type="molecule type" value="Genomic_DNA"/>
</dbReference>
<accession>A0A4Y8ALL4</accession>
<reference evidence="2" key="2">
    <citation type="submission" date="2019-03" db="EMBL/GenBank/DDBJ databases">
        <authorList>
            <person name="Yan Y.-Q."/>
            <person name="Du Z.-J."/>
        </authorList>
    </citation>
    <scope>NUCLEOTIDE SEQUENCE</scope>
    <source>
        <strain evidence="2">PP-F2FG21</strain>
    </source>
</reference>
<name>A0A4Y8ALL4_9SPHI</name>
<evidence type="ECO:0000313" key="3">
    <source>
        <dbReference type="Proteomes" id="UP000297248"/>
    </source>
</evidence>
<dbReference type="Proteomes" id="UP000583101">
    <property type="component" value="Unassembled WGS sequence"/>
</dbReference>
<dbReference type="SUPFAM" id="SSF52402">
    <property type="entry name" value="Adenine nucleotide alpha hydrolases-like"/>
    <property type="match status" value="1"/>
</dbReference>
<evidence type="ECO:0000313" key="4">
    <source>
        <dbReference type="Proteomes" id="UP000583101"/>
    </source>
</evidence>